<protein>
    <recommendedName>
        <fullName evidence="3">Lipoprotein</fullName>
    </recommendedName>
</protein>
<evidence type="ECO:0000313" key="1">
    <source>
        <dbReference type="EMBL" id="RWX46495.1"/>
    </source>
</evidence>
<keyword evidence="2" id="KW-1185">Reference proteome</keyword>
<dbReference type="Proteomes" id="UP000287853">
    <property type="component" value="Unassembled WGS sequence"/>
</dbReference>
<gene>
    <name evidence="1" type="ORF">H206_03856</name>
</gene>
<feature type="non-terminal residue" evidence="1">
    <location>
        <position position="57"/>
    </location>
</feature>
<proteinExistence type="predicted"/>
<sequence length="57" mass="6065">MINVHILRAWSLLCVALAGSLLLSGCEQKGLPSWLEPLAGLFAAKKQQQGPGPQRPA</sequence>
<organism evidence="1 2">
    <name type="scientific">Candidatus Electrothrix aarhusensis</name>
    <dbReference type="NCBI Taxonomy" id="1859131"/>
    <lineage>
        <taxon>Bacteria</taxon>
        <taxon>Pseudomonadati</taxon>
        <taxon>Thermodesulfobacteriota</taxon>
        <taxon>Desulfobulbia</taxon>
        <taxon>Desulfobulbales</taxon>
        <taxon>Desulfobulbaceae</taxon>
        <taxon>Candidatus Electrothrix</taxon>
    </lineage>
</organism>
<evidence type="ECO:0000313" key="2">
    <source>
        <dbReference type="Proteomes" id="UP000287853"/>
    </source>
</evidence>
<dbReference type="AlphaFoldDB" id="A0A444J0M1"/>
<reference evidence="1 2" key="1">
    <citation type="submission" date="2017-01" db="EMBL/GenBank/DDBJ databases">
        <title>The cable genome- insights into the physiology and evolution of filamentous bacteria capable of sulfide oxidation via long distance electron transfer.</title>
        <authorList>
            <person name="Schreiber L."/>
            <person name="Bjerg J.T."/>
            <person name="Boggild A."/>
            <person name="Van De Vossenberg J."/>
            <person name="Meysman F."/>
            <person name="Nielsen L.P."/>
            <person name="Schramm A."/>
            <person name="Kjeldsen K.U."/>
        </authorList>
    </citation>
    <scope>NUCLEOTIDE SEQUENCE [LARGE SCALE GENOMIC DNA]</scope>
    <source>
        <strain evidence="1">MCF</strain>
    </source>
</reference>
<name>A0A444J0M1_9BACT</name>
<comment type="caution">
    <text evidence="1">The sequence shown here is derived from an EMBL/GenBank/DDBJ whole genome shotgun (WGS) entry which is preliminary data.</text>
</comment>
<evidence type="ECO:0008006" key="3">
    <source>
        <dbReference type="Google" id="ProtNLM"/>
    </source>
</evidence>
<accession>A0A444J0M1</accession>
<dbReference type="EMBL" id="MTKO01000063">
    <property type="protein sequence ID" value="RWX46495.1"/>
    <property type="molecule type" value="Genomic_DNA"/>
</dbReference>